<dbReference type="Pfam" id="PF12686">
    <property type="entry name" value="DUF3800"/>
    <property type="match status" value="1"/>
</dbReference>
<name>A0A0X8FEY5_9LACT</name>
<dbReference type="OrthoDB" id="2135168at2"/>
<dbReference type="Proteomes" id="UP000594771">
    <property type="component" value="Chromosome"/>
</dbReference>
<evidence type="ECO:0000313" key="3">
    <source>
        <dbReference type="Proteomes" id="UP000594771"/>
    </source>
</evidence>
<dbReference type="Proteomes" id="UP001069145">
    <property type="component" value="Unassembled WGS sequence"/>
</dbReference>
<gene>
    <name evidence="2" type="ORF">I6G68_04000</name>
    <name evidence="1" type="ORF">ODY43_08435</name>
</gene>
<accession>A0A0X8FEY5</accession>
<dbReference type="AlphaFoldDB" id="A0A0X8FEY5"/>
<sequence length="232" mass="27058">MQLFVDESGMITTDHKKNSRYFVMAFAETGDQKQVRSVFRQAKKEYLDQHPESNLDIHQEIKGSMMPNDMKAAVFDAMTKETDLTFHYLVIDNFQLYDNLLRIPALTFNYFIGLAVGAIVHSHQDRQEKLYLMIDNRNQAIQSLNSLEEYLQIKFTIEKRRLADVQVEYQDSKERDMIQVADIFANTVFRIARNEANGEVDQVSLDLLDHCRIGGRRFFPLGKNNLDFMSED</sequence>
<dbReference type="EMBL" id="CP065662">
    <property type="protein sequence ID" value="QPS02230.1"/>
    <property type="molecule type" value="Genomic_DNA"/>
</dbReference>
<dbReference type="GeneID" id="35766996"/>
<dbReference type="InterPro" id="IPR024524">
    <property type="entry name" value="DUF3800"/>
</dbReference>
<dbReference type="RefSeq" id="WP_060778533.1">
    <property type="nucleotide sequence ID" value="NZ_CAJHLF010000005.1"/>
</dbReference>
<dbReference type="EMBL" id="JAOTML010000011">
    <property type="protein sequence ID" value="MCY3054004.1"/>
    <property type="molecule type" value="Genomic_DNA"/>
</dbReference>
<proteinExistence type="predicted"/>
<organism evidence="2 3">
    <name type="scientific">Aerococcus urinae</name>
    <dbReference type="NCBI Taxonomy" id="1376"/>
    <lineage>
        <taxon>Bacteria</taxon>
        <taxon>Bacillati</taxon>
        <taxon>Bacillota</taxon>
        <taxon>Bacilli</taxon>
        <taxon>Lactobacillales</taxon>
        <taxon>Aerococcaceae</taxon>
        <taxon>Aerococcus</taxon>
    </lineage>
</organism>
<keyword evidence="4" id="KW-1185">Reference proteome</keyword>
<evidence type="ECO:0000313" key="4">
    <source>
        <dbReference type="Proteomes" id="UP001069145"/>
    </source>
</evidence>
<protein>
    <submittedName>
        <fullName evidence="2">DUF3800 domain-containing protein</fullName>
    </submittedName>
</protein>
<evidence type="ECO:0000313" key="2">
    <source>
        <dbReference type="EMBL" id="QPS02230.1"/>
    </source>
</evidence>
<evidence type="ECO:0000313" key="1">
    <source>
        <dbReference type="EMBL" id="MCY3054004.1"/>
    </source>
</evidence>
<dbReference type="KEGG" id="aun:AWM73_06040"/>
<reference evidence="2 3" key="1">
    <citation type="submission" date="2020-12" db="EMBL/GenBank/DDBJ databases">
        <title>FDA dAtabase for Regulatory Grade micrObial Sequences (FDA-ARGOS): Supporting development and validation of Infectious Disease Dx tests.</title>
        <authorList>
            <person name="Sproer C."/>
            <person name="Gronow S."/>
            <person name="Severitt S."/>
            <person name="Schroder I."/>
            <person name="Tallon L."/>
            <person name="Sadzewicz L."/>
            <person name="Zhao X."/>
            <person name="Boylan J."/>
            <person name="Ott S."/>
            <person name="Bowen H."/>
            <person name="Vavikolanu K."/>
            <person name="Mehta A."/>
            <person name="Aluvathingal J."/>
            <person name="Nadendla S."/>
            <person name="Lowell S."/>
            <person name="Myers T."/>
            <person name="Yan Y."/>
            <person name="Sichtig H."/>
        </authorList>
    </citation>
    <scope>NUCLEOTIDE SEQUENCE [LARGE SCALE GENOMIC DNA]</scope>
    <source>
        <strain evidence="2 3">FDAARGOS_911</strain>
    </source>
</reference>
<reference evidence="1" key="2">
    <citation type="submission" date="2022-09" db="EMBL/GenBank/DDBJ databases">
        <title>Aerococcus urinae taxonomy study.</title>
        <authorList>
            <person name="Christensen J."/>
            <person name="Senneby E."/>
        </authorList>
    </citation>
    <scope>NUCLEOTIDE SEQUENCE</scope>
    <source>
        <strain evidence="1">NLD-066-U95</strain>
    </source>
</reference>